<proteinExistence type="predicted"/>
<protein>
    <recommendedName>
        <fullName evidence="3">CoA transferase</fullName>
    </recommendedName>
</protein>
<dbReference type="PANTHER" id="PTHR48207:SF3">
    <property type="entry name" value="SUCCINATE--HYDROXYMETHYLGLUTARATE COA-TRANSFERASE"/>
    <property type="match status" value="1"/>
</dbReference>
<organism evidence="2">
    <name type="scientific">marine metagenome</name>
    <dbReference type="NCBI Taxonomy" id="408172"/>
    <lineage>
        <taxon>unclassified sequences</taxon>
        <taxon>metagenomes</taxon>
        <taxon>ecological metagenomes</taxon>
    </lineage>
</organism>
<sequence length="404" mass="43069">MPLERSFQPLKSIRVIDLSGVLAGPYATYQLGLLGAEVIKIEKPQTGDWARQGGDDELAALSMATGYLTQNAGKKSITLDLKHPEGLAIAKSLIESADVFVENFRPGVAARLKLDAGAVSTINPLIVYCAISAYGQDGAIAQRPAYDHVVQGMSGIMSTTGTTTSGPTKVGAPYVDYATGLNAAFAIVSALHEVNRTGKGVTLDVSMLDTSMMLMASLVTRHLTTGWEPNPAGNAAWSGSPSSGAFETLDGIIMIAANTELQFESLCKALDRSDIQCDPRWSSPGERKVNAEGLHDQISVSVSARTAREWEEILAMHGVPAARVRTLPEVLSENQFRHRGQWQEMKMPGINRPAYVPAVGFKADGESTGPSHPPPRLGQDTDEVLVSMGITAEQISALRDQGVV</sequence>
<evidence type="ECO:0008006" key="3">
    <source>
        <dbReference type="Google" id="ProtNLM"/>
    </source>
</evidence>
<dbReference type="SUPFAM" id="SSF89796">
    <property type="entry name" value="CoA-transferase family III (CaiB/BaiF)"/>
    <property type="match status" value="1"/>
</dbReference>
<keyword evidence="1" id="KW-0808">Transferase</keyword>
<dbReference type="InterPro" id="IPR023606">
    <property type="entry name" value="CoA-Trfase_III_dom_1_sf"/>
</dbReference>
<dbReference type="InterPro" id="IPR003673">
    <property type="entry name" value="CoA-Trfase_fam_III"/>
</dbReference>
<dbReference type="Gene3D" id="3.30.1540.10">
    <property type="entry name" value="formyl-coa transferase, domain 3"/>
    <property type="match status" value="1"/>
</dbReference>
<name>A0A381YVB2_9ZZZZ</name>
<dbReference type="AlphaFoldDB" id="A0A381YVB2"/>
<accession>A0A381YVB2</accession>
<reference evidence="2" key="1">
    <citation type="submission" date="2018-05" db="EMBL/GenBank/DDBJ databases">
        <authorList>
            <person name="Lanie J.A."/>
            <person name="Ng W.-L."/>
            <person name="Kazmierczak K.M."/>
            <person name="Andrzejewski T.M."/>
            <person name="Davidsen T.M."/>
            <person name="Wayne K.J."/>
            <person name="Tettelin H."/>
            <person name="Glass J.I."/>
            <person name="Rusch D."/>
            <person name="Podicherti R."/>
            <person name="Tsui H.-C.T."/>
            <person name="Winkler M.E."/>
        </authorList>
    </citation>
    <scope>NUCLEOTIDE SEQUENCE</scope>
</reference>
<dbReference type="GO" id="GO:0008410">
    <property type="term" value="F:CoA-transferase activity"/>
    <property type="evidence" value="ECO:0007669"/>
    <property type="project" value="TreeGrafter"/>
</dbReference>
<dbReference type="PANTHER" id="PTHR48207">
    <property type="entry name" value="SUCCINATE--HYDROXYMETHYLGLUTARATE COA-TRANSFERASE"/>
    <property type="match status" value="1"/>
</dbReference>
<evidence type="ECO:0000313" key="2">
    <source>
        <dbReference type="EMBL" id="SVA80552.1"/>
    </source>
</evidence>
<dbReference type="Gene3D" id="3.40.50.10540">
    <property type="entry name" value="Crotonobetainyl-coa:carnitine coa-transferase, domain 1"/>
    <property type="match status" value="1"/>
</dbReference>
<dbReference type="EMBL" id="UINC01019069">
    <property type="protein sequence ID" value="SVA80552.1"/>
    <property type="molecule type" value="Genomic_DNA"/>
</dbReference>
<evidence type="ECO:0000256" key="1">
    <source>
        <dbReference type="ARBA" id="ARBA00022679"/>
    </source>
</evidence>
<dbReference type="InterPro" id="IPR044855">
    <property type="entry name" value="CoA-Trfase_III_dom3_sf"/>
</dbReference>
<gene>
    <name evidence="2" type="ORF">METZ01_LOCUS133406</name>
</gene>
<dbReference type="InterPro" id="IPR050483">
    <property type="entry name" value="CoA-transferase_III_domain"/>
</dbReference>
<dbReference type="Pfam" id="PF02515">
    <property type="entry name" value="CoA_transf_3"/>
    <property type="match status" value="1"/>
</dbReference>